<protein>
    <submittedName>
        <fullName evidence="2">Uncharacterized protein</fullName>
    </submittedName>
</protein>
<reference evidence="2" key="1">
    <citation type="submission" date="2023-03" db="EMBL/GenBank/DDBJ databases">
        <title>Massive genome expansion in bonnet fungi (Mycena s.s.) driven by repeated elements and novel gene families across ecological guilds.</title>
        <authorList>
            <consortium name="Lawrence Berkeley National Laboratory"/>
            <person name="Harder C.B."/>
            <person name="Miyauchi S."/>
            <person name="Viragh M."/>
            <person name="Kuo A."/>
            <person name="Thoen E."/>
            <person name="Andreopoulos B."/>
            <person name="Lu D."/>
            <person name="Skrede I."/>
            <person name="Drula E."/>
            <person name="Henrissat B."/>
            <person name="Morin E."/>
            <person name="Kohler A."/>
            <person name="Barry K."/>
            <person name="LaButti K."/>
            <person name="Morin E."/>
            <person name="Salamov A."/>
            <person name="Lipzen A."/>
            <person name="Mereny Z."/>
            <person name="Hegedus B."/>
            <person name="Baldrian P."/>
            <person name="Stursova M."/>
            <person name="Weitz H."/>
            <person name="Taylor A."/>
            <person name="Grigoriev I.V."/>
            <person name="Nagy L.G."/>
            <person name="Martin F."/>
            <person name="Kauserud H."/>
        </authorList>
    </citation>
    <scope>NUCLEOTIDE SEQUENCE</scope>
    <source>
        <strain evidence="2">9144</strain>
    </source>
</reference>
<keyword evidence="3" id="KW-1185">Reference proteome</keyword>
<sequence>MSSSVQAFFETAKIKDLSHDTVEVTTKTGLTTDHGVPVPDTDNWLKLTNGHGSGPSLLED</sequence>
<accession>A0AAD6YJN2</accession>
<evidence type="ECO:0000313" key="3">
    <source>
        <dbReference type="Proteomes" id="UP001219525"/>
    </source>
</evidence>
<proteinExistence type="predicted"/>
<evidence type="ECO:0000256" key="1">
    <source>
        <dbReference type="SAM" id="MobiDB-lite"/>
    </source>
</evidence>
<name>A0AAD6YJN2_9AGAR</name>
<feature type="region of interest" description="Disordered" evidence="1">
    <location>
        <begin position="28"/>
        <end position="60"/>
    </location>
</feature>
<organism evidence="2 3">
    <name type="scientific">Mycena pura</name>
    <dbReference type="NCBI Taxonomy" id="153505"/>
    <lineage>
        <taxon>Eukaryota</taxon>
        <taxon>Fungi</taxon>
        <taxon>Dikarya</taxon>
        <taxon>Basidiomycota</taxon>
        <taxon>Agaricomycotina</taxon>
        <taxon>Agaricomycetes</taxon>
        <taxon>Agaricomycetidae</taxon>
        <taxon>Agaricales</taxon>
        <taxon>Marasmiineae</taxon>
        <taxon>Mycenaceae</taxon>
        <taxon>Mycena</taxon>
    </lineage>
</organism>
<gene>
    <name evidence="2" type="ORF">GGX14DRAFT_55218</name>
</gene>
<dbReference type="AlphaFoldDB" id="A0AAD6YJN2"/>
<comment type="caution">
    <text evidence="2">The sequence shown here is derived from an EMBL/GenBank/DDBJ whole genome shotgun (WGS) entry which is preliminary data.</text>
</comment>
<dbReference type="EMBL" id="JARJCW010000016">
    <property type="protein sequence ID" value="KAJ7216017.1"/>
    <property type="molecule type" value="Genomic_DNA"/>
</dbReference>
<dbReference type="Proteomes" id="UP001219525">
    <property type="component" value="Unassembled WGS sequence"/>
</dbReference>
<dbReference type="Gene3D" id="6.10.10.30">
    <property type="entry name" value="Catalase hpii, N-terminal domain-like"/>
    <property type="match status" value="1"/>
</dbReference>
<evidence type="ECO:0000313" key="2">
    <source>
        <dbReference type="EMBL" id="KAJ7216017.1"/>
    </source>
</evidence>